<gene>
    <name evidence="2" type="ORF">GA0061071_108172</name>
</gene>
<dbReference type="Proteomes" id="UP000198975">
    <property type="component" value="Unassembled WGS sequence"/>
</dbReference>
<keyword evidence="3" id="KW-1185">Reference proteome</keyword>
<accession>A0A1C4CQX1</accession>
<feature type="compositionally biased region" description="Low complexity" evidence="1">
    <location>
        <begin position="63"/>
        <end position="73"/>
    </location>
</feature>
<proteinExistence type="predicted"/>
<name>A0A1C4CQX1_9ENTR</name>
<protein>
    <submittedName>
        <fullName evidence="2">Uncharacterized protein</fullName>
    </submittedName>
</protein>
<dbReference type="EMBL" id="FMAY01000008">
    <property type="protein sequence ID" value="SCC21515.1"/>
    <property type="molecule type" value="Genomic_DNA"/>
</dbReference>
<feature type="region of interest" description="Disordered" evidence="1">
    <location>
        <begin position="57"/>
        <end position="84"/>
    </location>
</feature>
<dbReference type="OrthoDB" id="6631231at2"/>
<sequence>MYDDLGSLAGKLKMSGVSFQEMNEEDGATMQAVTTTAVTSDASDEKHEAAITEIPAVSRKEVSPASAPADVPANTISWPKSKPAPVAAPNAFSTPANTIMESVAAISRPAEFEVRERNPVRLDMLFTVIGK</sequence>
<evidence type="ECO:0000256" key="1">
    <source>
        <dbReference type="SAM" id="MobiDB-lite"/>
    </source>
</evidence>
<evidence type="ECO:0000313" key="2">
    <source>
        <dbReference type="EMBL" id="SCC21515.1"/>
    </source>
</evidence>
<organism evidence="2 3">
    <name type="scientific">Kosakonia oryzendophytica</name>
    <dbReference type="NCBI Taxonomy" id="1005665"/>
    <lineage>
        <taxon>Bacteria</taxon>
        <taxon>Pseudomonadati</taxon>
        <taxon>Pseudomonadota</taxon>
        <taxon>Gammaproteobacteria</taxon>
        <taxon>Enterobacterales</taxon>
        <taxon>Enterobacteriaceae</taxon>
        <taxon>Kosakonia</taxon>
    </lineage>
</organism>
<reference evidence="3" key="1">
    <citation type="submission" date="2016-08" db="EMBL/GenBank/DDBJ databases">
        <authorList>
            <person name="Varghese N."/>
            <person name="Submissions Spin"/>
        </authorList>
    </citation>
    <scope>NUCLEOTIDE SEQUENCE [LARGE SCALE GENOMIC DNA]</scope>
    <source>
        <strain evidence="3">REICA_082</strain>
    </source>
</reference>
<evidence type="ECO:0000313" key="3">
    <source>
        <dbReference type="Proteomes" id="UP000198975"/>
    </source>
</evidence>
<dbReference type="AlphaFoldDB" id="A0A1C4CQX1"/>